<dbReference type="OrthoDB" id="42613at2"/>
<dbReference type="Proteomes" id="UP000297597">
    <property type="component" value="Unassembled WGS sequence"/>
</dbReference>
<protein>
    <recommendedName>
        <fullName evidence="1">IrrE N-terminal-like domain-containing protein</fullName>
    </recommendedName>
</protein>
<dbReference type="InterPro" id="IPR010359">
    <property type="entry name" value="IrrE_HExxH"/>
</dbReference>
<reference evidence="2 3" key="1">
    <citation type="journal article" date="2018" name="Environ. Microbiol.">
        <title>Novel energy conservation strategies and behaviour of Pelotomaculum schinkii driving syntrophic propionate catabolism.</title>
        <authorList>
            <person name="Hidalgo-Ahumada C.A.P."/>
            <person name="Nobu M.K."/>
            <person name="Narihiro T."/>
            <person name="Tamaki H."/>
            <person name="Liu W.T."/>
            <person name="Kamagata Y."/>
            <person name="Stams A.J.M."/>
            <person name="Imachi H."/>
            <person name="Sousa D.Z."/>
        </authorList>
    </citation>
    <scope>NUCLEOTIDE SEQUENCE [LARGE SCALE GENOMIC DNA]</scope>
    <source>
        <strain evidence="2 3">MGP</strain>
    </source>
</reference>
<dbReference type="Pfam" id="PF06114">
    <property type="entry name" value="Peptidase_M78"/>
    <property type="match status" value="1"/>
</dbReference>
<dbReference type="RefSeq" id="WP_134215877.1">
    <property type="nucleotide sequence ID" value="NZ_QFFZ01000073.1"/>
</dbReference>
<comment type="caution">
    <text evidence="2">The sequence shown here is derived from an EMBL/GenBank/DDBJ whole genome shotgun (WGS) entry which is preliminary data.</text>
</comment>
<dbReference type="AlphaFoldDB" id="A0A4Y7RJF3"/>
<evidence type="ECO:0000313" key="2">
    <source>
        <dbReference type="EMBL" id="TEB08859.1"/>
    </source>
</evidence>
<dbReference type="PANTHER" id="PTHR43236:SF1">
    <property type="entry name" value="BLL7220 PROTEIN"/>
    <property type="match status" value="1"/>
</dbReference>
<evidence type="ECO:0000259" key="1">
    <source>
        <dbReference type="Pfam" id="PF06114"/>
    </source>
</evidence>
<organism evidence="2 3">
    <name type="scientific">Pelotomaculum propionicicum</name>
    <dbReference type="NCBI Taxonomy" id="258475"/>
    <lineage>
        <taxon>Bacteria</taxon>
        <taxon>Bacillati</taxon>
        <taxon>Bacillota</taxon>
        <taxon>Clostridia</taxon>
        <taxon>Eubacteriales</taxon>
        <taxon>Desulfotomaculaceae</taxon>
        <taxon>Pelotomaculum</taxon>
    </lineage>
</organism>
<name>A0A4Y7RJF3_9FIRM</name>
<sequence length="252" mass="29001">MKEKIELNSDAIMLRKRFGEDMMSSLDVFALMGRMDNLTLVFYPFSERISGMCIKIDNDMIVAINSTLSYGRQRYSAAHELYHLFIQDGFVSTICEQNIEADKPDSEKEADAFASYFLAPYDALKSFVTETLKKRPLTLSAEDVVKIEQYFQMSRQATLFRLINEGYISKGFADTMKSNVIKSVLKLGYDASLYLPLPDNKRYMTIGNYIKLAEELREKDIISDGKYEELLMDAFRPDIVYGLDATEVERYD</sequence>
<feature type="domain" description="IrrE N-terminal-like" evidence="1">
    <location>
        <begin position="57"/>
        <end position="162"/>
    </location>
</feature>
<dbReference type="EMBL" id="QFFZ01000073">
    <property type="protein sequence ID" value="TEB08859.1"/>
    <property type="molecule type" value="Genomic_DNA"/>
</dbReference>
<dbReference type="PANTHER" id="PTHR43236">
    <property type="entry name" value="ANTITOXIN HIGA1"/>
    <property type="match status" value="1"/>
</dbReference>
<accession>A0A4Y7RJF3</accession>
<evidence type="ECO:0000313" key="3">
    <source>
        <dbReference type="Proteomes" id="UP000297597"/>
    </source>
</evidence>
<keyword evidence="3" id="KW-1185">Reference proteome</keyword>
<gene>
    <name evidence="2" type="ORF">Pmgp_03592</name>
</gene>
<dbReference type="Gene3D" id="1.10.10.2910">
    <property type="match status" value="1"/>
</dbReference>
<dbReference type="InterPro" id="IPR052345">
    <property type="entry name" value="Rad_response_metalloprotease"/>
</dbReference>
<proteinExistence type="predicted"/>